<dbReference type="Pfam" id="PF25601">
    <property type="entry name" value="AAA_lid_14"/>
    <property type="match status" value="1"/>
</dbReference>
<feature type="domain" description="Sigma-54 factor interaction" evidence="7">
    <location>
        <begin position="137"/>
        <end position="366"/>
    </location>
</feature>
<dbReference type="Gene3D" id="1.10.8.60">
    <property type="match status" value="1"/>
</dbReference>
<keyword evidence="5" id="KW-0804">Transcription</keyword>
<accession>A0A7J0BPE9</accession>
<feature type="modified residue" description="4-aspartylphosphate" evidence="6">
    <location>
        <position position="52"/>
    </location>
</feature>
<dbReference type="Gene3D" id="3.40.50.2300">
    <property type="match status" value="1"/>
</dbReference>
<dbReference type="InterPro" id="IPR025943">
    <property type="entry name" value="Sigma_54_int_dom_ATP-bd_2"/>
</dbReference>
<dbReference type="Proteomes" id="UP000503820">
    <property type="component" value="Unassembled WGS sequence"/>
</dbReference>
<dbReference type="InterPro" id="IPR027417">
    <property type="entry name" value="P-loop_NTPase"/>
</dbReference>
<evidence type="ECO:0000256" key="6">
    <source>
        <dbReference type="PROSITE-ProRule" id="PRU00169"/>
    </source>
</evidence>
<dbReference type="InterPro" id="IPR025662">
    <property type="entry name" value="Sigma_54_int_dom_ATP-bd_1"/>
</dbReference>
<reference evidence="9 10" key="1">
    <citation type="submission" date="2020-05" db="EMBL/GenBank/DDBJ databases">
        <title>Draft genome sequence of Desulfovibrio psychrotolerans JS1T.</title>
        <authorList>
            <person name="Ueno A."/>
            <person name="Tamazawa S."/>
            <person name="Tamamura S."/>
            <person name="Murakami T."/>
            <person name="Kiyama T."/>
            <person name="Inomata H."/>
            <person name="Amano Y."/>
            <person name="Miyakawa K."/>
            <person name="Tamaki H."/>
            <person name="Naganuma T."/>
            <person name="Kaneko K."/>
        </authorList>
    </citation>
    <scope>NUCLEOTIDE SEQUENCE [LARGE SCALE GENOMIC DNA]</scope>
    <source>
        <strain evidence="9 10">JS1</strain>
    </source>
</reference>
<evidence type="ECO:0000256" key="4">
    <source>
        <dbReference type="ARBA" id="ARBA00023125"/>
    </source>
</evidence>
<protein>
    <submittedName>
        <fullName evidence="9">Fis family transcriptional regulator</fullName>
    </submittedName>
</protein>
<dbReference type="GO" id="GO:0005524">
    <property type="term" value="F:ATP binding"/>
    <property type="evidence" value="ECO:0007669"/>
    <property type="project" value="UniProtKB-KW"/>
</dbReference>
<dbReference type="InterPro" id="IPR002078">
    <property type="entry name" value="Sigma_54_int"/>
</dbReference>
<evidence type="ECO:0000313" key="9">
    <source>
        <dbReference type="EMBL" id="GFM35519.1"/>
    </source>
</evidence>
<dbReference type="PANTHER" id="PTHR32071">
    <property type="entry name" value="TRANSCRIPTIONAL REGULATORY PROTEIN"/>
    <property type="match status" value="1"/>
</dbReference>
<sequence length="505" mass="55508">MANILIIDDELMVRTLLAEVVTSQGHTAASFSDLSGGLAHARAHACDLIYLDVLLPDGNGLEALPELKKLPSAPEVIVITSHGDPDGAEQAVRHGVWEYLHKPFTVDRISLSLERALSFRHRKIHTPGGISLHRPDIIGNSSALLSALNLAAEASSTNVNVLLQGETGTGKELFAKVIHQNSVRSHKPFVTLDCASCTDSLIESQLFGHVRGAFTGADRHRDGLLKLAHGGTLFLDEIGDLPLHIQGNFLRALETRRFRPVGATHEAESDFRLIAATNKDLHEMVRLDMFRADLLYRLRGLTITLPPLRRRQEDLPLLINHYLDRHCRTYGVCTKQVSGDFMEAVTVYDWPGNIRELVHALERACTASQGDPTLFARQLPTEIRVQVARTLARREGEHGLMPAASSVSTAHPHAEERIAHPASIEPHVQSLPHTPHAMFGLPAAYASVTTAATPPTLKEFRHEAELRYLQDVLRLTAGNIRKAVEITGLSRGHLYGLMKKHGISA</sequence>
<dbReference type="GO" id="GO:0006355">
    <property type="term" value="P:regulation of DNA-templated transcription"/>
    <property type="evidence" value="ECO:0007669"/>
    <property type="project" value="InterPro"/>
</dbReference>
<dbReference type="FunFam" id="3.40.50.300:FF:000006">
    <property type="entry name" value="DNA-binding transcriptional regulator NtrC"/>
    <property type="match status" value="1"/>
</dbReference>
<dbReference type="InterPro" id="IPR011006">
    <property type="entry name" value="CheY-like_superfamily"/>
</dbReference>
<organism evidence="9 10">
    <name type="scientific">Desulfovibrio psychrotolerans</name>
    <dbReference type="NCBI Taxonomy" id="415242"/>
    <lineage>
        <taxon>Bacteria</taxon>
        <taxon>Pseudomonadati</taxon>
        <taxon>Thermodesulfobacteriota</taxon>
        <taxon>Desulfovibrionia</taxon>
        <taxon>Desulfovibrionales</taxon>
        <taxon>Desulfovibrionaceae</taxon>
        <taxon>Desulfovibrio</taxon>
    </lineage>
</organism>
<keyword evidence="2" id="KW-0067">ATP-binding</keyword>
<comment type="caution">
    <text evidence="9">The sequence shown here is derived from an EMBL/GenBank/DDBJ whole genome shotgun (WGS) entry which is preliminary data.</text>
</comment>
<dbReference type="GO" id="GO:0000160">
    <property type="term" value="P:phosphorelay signal transduction system"/>
    <property type="evidence" value="ECO:0007669"/>
    <property type="project" value="InterPro"/>
</dbReference>
<dbReference type="InterPro" id="IPR001789">
    <property type="entry name" value="Sig_transdc_resp-reg_receiver"/>
</dbReference>
<keyword evidence="10" id="KW-1185">Reference proteome</keyword>
<feature type="domain" description="Response regulatory" evidence="8">
    <location>
        <begin position="3"/>
        <end position="117"/>
    </location>
</feature>
<evidence type="ECO:0000256" key="1">
    <source>
        <dbReference type="ARBA" id="ARBA00022741"/>
    </source>
</evidence>
<dbReference type="InterPro" id="IPR058031">
    <property type="entry name" value="AAA_lid_NorR"/>
</dbReference>
<dbReference type="PROSITE" id="PS50110">
    <property type="entry name" value="RESPONSE_REGULATORY"/>
    <property type="match status" value="1"/>
</dbReference>
<proteinExistence type="predicted"/>
<dbReference type="EMBL" id="BLVP01000001">
    <property type="protein sequence ID" value="GFM35519.1"/>
    <property type="molecule type" value="Genomic_DNA"/>
</dbReference>
<dbReference type="SUPFAM" id="SSF52172">
    <property type="entry name" value="CheY-like"/>
    <property type="match status" value="1"/>
</dbReference>
<evidence type="ECO:0000313" key="10">
    <source>
        <dbReference type="Proteomes" id="UP000503820"/>
    </source>
</evidence>
<evidence type="ECO:0000256" key="3">
    <source>
        <dbReference type="ARBA" id="ARBA00023015"/>
    </source>
</evidence>
<dbReference type="InterPro" id="IPR025944">
    <property type="entry name" value="Sigma_54_int_dom_CS"/>
</dbReference>
<evidence type="ECO:0000256" key="2">
    <source>
        <dbReference type="ARBA" id="ARBA00022840"/>
    </source>
</evidence>
<dbReference type="InterPro" id="IPR009057">
    <property type="entry name" value="Homeodomain-like_sf"/>
</dbReference>
<dbReference type="Pfam" id="PF00158">
    <property type="entry name" value="Sigma54_activat"/>
    <property type="match status" value="1"/>
</dbReference>
<dbReference type="Gene3D" id="3.40.50.300">
    <property type="entry name" value="P-loop containing nucleotide triphosphate hydrolases"/>
    <property type="match status" value="1"/>
</dbReference>
<evidence type="ECO:0000259" key="7">
    <source>
        <dbReference type="PROSITE" id="PS50045"/>
    </source>
</evidence>
<dbReference type="PROSITE" id="PS50045">
    <property type="entry name" value="SIGMA54_INTERACT_4"/>
    <property type="match status" value="1"/>
</dbReference>
<keyword evidence="3" id="KW-0805">Transcription regulation</keyword>
<dbReference type="SUPFAM" id="SSF52540">
    <property type="entry name" value="P-loop containing nucleoside triphosphate hydrolases"/>
    <property type="match status" value="1"/>
</dbReference>
<dbReference type="CDD" id="cd00009">
    <property type="entry name" value="AAA"/>
    <property type="match status" value="1"/>
</dbReference>
<dbReference type="PROSITE" id="PS00675">
    <property type="entry name" value="SIGMA54_INTERACT_1"/>
    <property type="match status" value="1"/>
</dbReference>
<dbReference type="PROSITE" id="PS00676">
    <property type="entry name" value="SIGMA54_INTERACT_2"/>
    <property type="match status" value="1"/>
</dbReference>
<dbReference type="GO" id="GO:0003677">
    <property type="term" value="F:DNA binding"/>
    <property type="evidence" value="ECO:0007669"/>
    <property type="project" value="UniProtKB-KW"/>
</dbReference>
<dbReference type="Gene3D" id="1.10.10.60">
    <property type="entry name" value="Homeodomain-like"/>
    <property type="match status" value="1"/>
</dbReference>
<dbReference type="SMART" id="SM00448">
    <property type="entry name" value="REC"/>
    <property type="match status" value="1"/>
</dbReference>
<gene>
    <name evidence="9" type="ORF">DSM19430T_02030</name>
</gene>
<dbReference type="PROSITE" id="PS00688">
    <property type="entry name" value="SIGMA54_INTERACT_3"/>
    <property type="match status" value="1"/>
</dbReference>
<evidence type="ECO:0000259" key="8">
    <source>
        <dbReference type="PROSITE" id="PS50110"/>
    </source>
</evidence>
<keyword evidence="1" id="KW-0547">Nucleotide-binding</keyword>
<dbReference type="Pfam" id="PF00072">
    <property type="entry name" value="Response_reg"/>
    <property type="match status" value="1"/>
</dbReference>
<dbReference type="InterPro" id="IPR003593">
    <property type="entry name" value="AAA+_ATPase"/>
</dbReference>
<evidence type="ECO:0000256" key="5">
    <source>
        <dbReference type="ARBA" id="ARBA00023163"/>
    </source>
</evidence>
<keyword evidence="4" id="KW-0238">DNA-binding</keyword>
<dbReference type="SUPFAM" id="SSF46689">
    <property type="entry name" value="Homeodomain-like"/>
    <property type="match status" value="1"/>
</dbReference>
<keyword evidence="6" id="KW-0597">Phosphoprotein</keyword>
<dbReference type="AlphaFoldDB" id="A0A7J0BPE9"/>
<dbReference type="PANTHER" id="PTHR32071:SF113">
    <property type="entry name" value="ALGINATE BIOSYNTHESIS TRANSCRIPTIONAL REGULATORY PROTEIN ALGB"/>
    <property type="match status" value="1"/>
</dbReference>
<dbReference type="RefSeq" id="WP_174408234.1">
    <property type="nucleotide sequence ID" value="NZ_BLVP01000001.1"/>
</dbReference>
<dbReference type="SMART" id="SM00382">
    <property type="entry name" value="AAA"/>
    <property type="match status" value="1"/>
</dbReference>
<name>A0A7J0BPE9_9BACT</name>